<gene>
    <name evidence="1" type="ORF">KIPB_015653</name>
</gene>
<name>A0A391NY92_9EUKA</name>
<feature type="non-terminal residue" evidence="1">
    <location>
        <position position="35"/>
    </location>
</feature>
<reference evidence="1 2" key="1">
    <citation type="journal article" date="2018" name="PLoS ONE">
        <title>The draft genome of Kipferlia bialata reveals reductive genome evolution in fornicate parasites.</title>
        <authorList>
            <person name="Tanifuji G."/>
            <person name="Takabayashi S."/>
            <person name="Kume K."/>
            <person name="Takagi M."/>
            <person name="Nakayama T."/>
            <person name="Kamikawa R."/>
            <person name="Inagaki Y."/>
            <person name="Hashimoto T."/>
        </authorList>
    </citation>
    <scope>NUCLEOTIDE SEQUENCE [LARGE SCALE GENOMIC DNA]</scope>
    <source>
        <strain evidence="1">NY0173</strain>
    </source>
</reference>
<dbReference type="Proteomes" id="UP000265618">
    <property type="component" value="Unassembled WGS sequence"/>
</dbReference>
<comment type="caution">
    <text evidence="1">The sequence shown here is derived from an EMBL/GenBank/DDBJ whole genome shotgun (WGS) entry which is preliminary data.</text>
</comment>
<dbReference type="EMBL" id="BDIP01008939">
    <property type="protein sequence ID" value="GCA64886.1"/>
    <property type="molecule type" value="Genomic_DNA"/>
</dbReference>
<protein>
    <submittedName>
        <fullName evidence="1">Uncharacterized protein</fullName>
    </submittedName>
</protein>
<keyword evidence="2" id="KW-1185">Reference proteome</keyword>
<accession>A0A391NY92</accession>
<evidence type="ECO:0000313" key="2">
    <source>
        <dbReference type="Proteomes" id="UP000265618"/>
    </source>
</evidence>
<organism evidence="1 2">
    <name type="scientific">Kipferlia bialata</name>
    <dbReference type="NCBI Taxonomy" id="797122"/>
    <lineage>
        <taxon>Eukaryota</taxon>
        <taxon>Metamonada</taxon>
        <taxon>Carpediemonas-like organisms</taxon>
        <taxon>Kipferlia</taxon>
    </lineage>
</organism>
<dbReference type="AlphaFoldDB" id="A0A391NY92"/>
<proteinExistence type="predicted"/>
<sequence length="35" mass="4126">MIDILKMSSLIPLPSVRERMDRRKCNKCQEGHPDQ</sequence>
<evidence type="ECO:0000313" key="1">
    <source>
        <dbReference type="EMBL" id="GCA64886.1"/>
    </source>
</evidence>